<gene>
    <name evidence="1" type="ORF">GTQ48_16535</name>
</gene>
<accession>A0A6N9TII3</accession>
<dbReference type="EMBL" id="JAAAWO010000016">
    <property type="protein sequence ID" value="NDW17124.1"/>
    <property type="molecule type" value="Genomic_DNA"/>
</dbReference>
<organism evidence="1 2">
    <name type="scientific">Alteromonas genovensis</name>
    <dbReference type="NCBI Taxonomy" id="471225"/>
    <lineage>
        <taxon>Bacteria</taxon>
        <taxon>Pseudomonadati</taxon>
        <taxon>Pseudomonadota</taxon>
        <taxon>Gammaproteobacteria</taxon>
        <taxon>Alteromonadales</taxon>
        <taxon>Alteromonadaceae</taxon>
        <taxon>Alteromonas/Salinimonas group</taxon>
        <taxon>Alteromonas</taxon>
    </lineage>
</organism>
<reference evidence="1 2" key="1">
    <citation type="submission" date="2020-01" db="EMBL/GenBank/DDBJ databases">
        <title>Genomes of bacteria type strains.</title>
        <authorList>
            <person name="Chen J."/>
            <person name="Zhu S."/>
            <person name="Yang J."/>
        </authorList>
    </citation>
    <scope>NUCLEOTIDE SEQUENCE [LARGE SCALE GENOMIC DNA]</scope>
    <source>
        <strain evidence="1 2">LMG 24078</strain>
    </source>
</reference>
<dbReference type="Proteomes" id="UP000471381">
    <property type="component" value="Unassembled WGS sequence"/>
</dbReference>
<name>A0A6N9TII3_9ALTE</name>
<protein>
    <submittedName>
        <fullName evidence="1">Uncharacterized protein</fullName>
    </submittedName>
</protein>
<evidence type="ECO:0000313" key="2">
    <source>
        <dbReference type="Proteomes" id="UP000471381"/>
    </source>
</evidence>
<sequence>MSATGCTDPKYKQFVEERLDYFERKNKRMMKRTQRDYERSSQAKSNPYQVIGDLSRHLIYSAQFEPVKTVNAKIDLMFQHGERLSRDQQIAGNVFDNFSTEAHFVGIARAWVAYRQGRNQDAFNELLTSIDVSNSAVLESFGPDFTFIRRIYRDGYTKPVVAYINKTKDFWTGKRADALRFAWLTMIEQGCAIQFDSLDTIKFSELGLIAK</sequence>
<proteinExistence type="predicted"/>
<evidence type="ECO:0000313" key="1">
    <source>
        <dbReference type="EMBL" id="NDW17124.1"/>
    </source>
</evidence>
<dbReference type="AlphaFoldDB" id="A0A6N9TII3"/>
<keyword evidence="2" id="KW-1185">Reference proteome</keyword>
<comment type="caution">
    <text evidence="1">The sequence shown here is derived from an EMBL/GenBank/DDBJ whole genome shotgun (WGS) entry which is preliminary data.</text>
</comment>